<keyword evidence="3" id="KW-1185">Reference proteome</keyword>
<dbReference type="RefSeq" id="WP_104425000.1">
    <property type="nucleotide sequence ID" value="NZ_PTIY01000016.1"/>
</dbReference>
<reference evidence="2 3" key="1">
    <citation type="submission" date="2018-02" db="EMBL/GenBank/DDBJ databases">
        <title>Subsurface microbial communities from deep shales in Ohio and West Virginia, USA.</title>
        <authorList>
            <person name="Wrighton K."/>
        </authorList>
    </citation>
    <scope>NUCLEOTIDE SEQUENCE [LARGE SCALE GENOMIC DNA]</scope>
    <source>
        <strain evidence="2 3">OWC-G53F</strain>
    </source>
</reference>
<dbReference type="EMBL" id="PTIY01000016">
    <property type="protein sequence ID" value="PPK66573.1"/>
    <property type="molecule type" value="Genomic_DNA"/>
</dbReference>
<dbReference type="SUPFAM" id="SSF82657">
    <property type="entry name" value="BolA-like"/>
    <property type="match status" value="1"/>
</dbReference>
<proteinExistence type="inferred from homology"/>
<accession>A0A2S6GN23</accession>
<organism evidence="2 3">
    <name type="scientific">Methylobacter tundripaludum</name>
    <dbReference type="NCBI Taxonomy" id="173365"/>
    <lineage>
        <taxon>Bacteria</taxon>
        <taxon>Pseudomonadati</taxon>
        <taxon>Pseudomonadota</taxon>
        <taxon>Gammaproteobacteria</taxon>
        <taxon>Methylococcales</taxon>
        <taxon>Methylococcaceae</taxon>
        <taxon>Methylobacter</taxon>
    </lineage>
</organism>
<dbReference type="InterPro" id="IPR036065">
    <property type="entry name" value="BolA-like_sf"/>
</dbReference>
<dbReference type="PIRSF" id="PIRSF003113">
    <property type="entry name" value="BolA"/>
    <property type="match status" value="1"/>
</dbReference>
<dbReference type="Pfam" id="PF01722">
    <property type="entry name" value="BolA"/>
    <property type="match status" value="1"/>
</dbReference>
<comment type="similarity">
    <text evidence="1">Belongs to the BolA/IbaG family.</text>
</comment>
<dbReference type="InterPro" id="IPR002634">
    <property type="entry name" value="BolA"/>
</dbReference>
<evidence type="ECO:0000313" key="3">
    <source>
        <dbReference type="Proteomes" id="UP000238071"/>
    </source>
</evidence>
<dbReference type="PANTHER" id="PTHR46230:SF7">
    <property type="entry name" value="BOLA-LIKE PROTEIN 1"/>
    <property type="match status" value="1"/>
</dbReference>
<dbReference type="AlphaFoldDB" id="A0A2S6GN23"/>
<protein>
    <submittedName>
        <fullName evidence="2">BolA protein family transcriptional regulator</fullName>
    </submittedName>
</protein>
<sequence length="92" mass="9946">MTSELIKQLLNEAFNPGLLEIIDNSSAHAGHAGARSGGGHYHVTIVAEIFEGRSLVQRHQLIYNALGDMMKQQIHALGINALSPSEETKGKL</sequence>
<name>A0A2S6GN23_9GAMM</name>
<gene>
    <name evidence="2" type="ORF">B0F88_11621</name>
</gene>
<evidence type="ECO:0000256" key="1">
    <source>
        <dbReference type="RuleBase" id="RU003860"/>
    </source>
</evidence>
<dbReference type="PANTHER" id="PTHR46230">
    <property type="match status" value="1"/>
</dbReference>
<comment type="caution">
    <text evidence="2">The sequence shown here is derived from an EMBL/GenBank/DDBJ whole genome shotgun (WGS) entry which is preliminary data.</text>
</comment>
<dbReference type="Gene3D" id="3.30.300.90">
    <property type="entry name" value="BolA-like"/>
    <property type="match status" value="1"/>
</dbReference>
<dbReference type="Proteomes" id="UP000238071">
    <property type="component" value="Unassembled WGS sequence"/>
</dbReference>
<dbReference type="GO" id="GO:0016226">
    <property type="term" value="P:iron-sulfur cluster assembly"/>
    <property type="evidence" value="ECO:0007669"/>
    <property type="project" value="TreeGrafter"/>
</dbReference>
<evidence type="ECO:0000313" key="2">
    <source>
        <dbReference type="EMBL" id="PPK66573.1"/>
    </source>
</evidence>
<dbReference type="OrthoDB" id="9801469at2"/>